<reference evidence="4" key="1">
    <citation type="submission" date="2017-02" db="UniProtKB">
        <authorList>
            <consortium name="WormBaseParasite"/>
        </authorList>
    </citation>
    <scope>IDENTIFICATION</scope>
</reference>
<proteinExistence type="predicted"/>
<dbReference type="Proteomes" id="UP000268014">
    <property type="component" value="Unassembled WGS sequence"/>
</dbReference>
<feature type="compositionally biased region" description="Low complexity" evidence="1">
    <location>
        <begin position="250"/>
        <end position="263"/>
    </location>
</feature>
<feature type="compositionally biased region" description="Basic and acidic residues" evidence="1">
    <location>
        <begin position="388"/>
        <end position="397"/>
    </location>
</feature>
<feature type="compositionally biased region" description="Low complexity" evidence="1">
    <location>
        <begin position="349"/>
        <end position="361"/>
    </location>
</feature>
<dbReference type="OrthoDB" id="10638847at2759"/>
<dbReference type="InterPro" id="IPR029052">
    <property type="entry name" value="Metallo-depent_PP-like"/>
</dbReference>
<sequence length="407" mass="43302">MYHSIHLVESYEGGHQFMYDRKLVTIFSAPNYCGTDGNAASVMRVSRRLEVSFVTLKPRLDTNRLTEEKRLLLEKMAADAMAKSPDPCARPPQEKMSNINDDCLIGPVATTDQKGLEIQQRKPDATLMGPLDSFQSTSATPKAPLATKDTLTPTQRIIDAPTAESSKNIPPYKSTGLETITPKKRDTTPAPAGFPMTPTKRTAQANAPAAPQGKDVPDLSKASIPKSSTSSPFQARGQVTSSIATKNDKTASGTTSKSASGTTLPKRPTIALLYPYKSGEDTQAGNKKSSAVKLATPISSKAAVEPNQSKDSSINKSSAPVAGHQANPAELSPIWPDSAKSGVKIPEHSSNSAKASPSAKAKSVEEATRTAIAASRTPPQPDPMSQKEIIDATEKALKSNNPLEQKK</sequence>
<evidence type="ECO:0000313" key="4">
    <source>
        <dbReference type="WBParaSite" id="HPLM_0001819601-mRNA-1"/>
    </source>
</evidence>
<name>A0A0N4X1J7_HAEPC</name>
<feature type="compositionally biased region" description="Polar residues" evidence="1">
    <location>
        <begin position="306"/>
        <end position="318"/>
    </location>
</feature>
<dbReference type="Gene3D" id="3.60.21.10">
    <property type="match status" value="1"/>
</dbReference>
<keyword evidence="3" id="KW-1185">Reference proteome</keyword>
<evidence type="ECO:0000256" key="1">
    <source>
        <dbReference type="SAM" id="MobiDB-lite"/>
    </source>
</evidence>
<dbReference type="EMBL" id="UZAF01020401">
    <property type="protein sequence ID" value="VDO69543.1"/>
    <property type="molecule type" value="Genomic_DNA"/>
</dbReference>
<dbReference type="AlphaFoldDB" id="A0A0N4X1J7"/>
<evidence type="ECO:0000313" key="2">
    <source>
        <dbReference type="EMBL" id="VDO69543.1"/>
    </source>
</evidence>
<feature type="compositionally biased region" description="Low complexity" evidence="1">
    <location>
        <begin position="220"/>
        <end position="232"/>
    </location>
</feature>
<evidence type="ECO:0000313" key="3">
    <source>
        <dbReference type="Proteomes" id="UP000268014"/>
    </source>
</evidence>
<protein>
    <submittedName>
        <fullName evidence="4">MSP domain-containing protein</fullName>
    </submittedName>
</protein>
<reference evidence="2 3" key="2">
    <citation type="submission" date="2018-11" db="EMBL/GenBank/DDBJ databases">
        <authorList>
            <consortium name="Pathogen Informatics"/>
        </authorList>
    </citation>
    <scope>NUCLEOTIDE SEQUENCE [LARGE SCALE GENOMIC DNA]</scope>
    <source>
        <strain evidence="2 3">MHpl1</strain>
    </source>
</reference>
<feature type="region of interest" description="Disordered" evidence="1">
    <location>
        <begin position="123"/>
        <end position="407"/>
    </location>
</feature>
<organism evidence="4">
    <name type="scientific">Haemonchus placei</name>
    <name type="common">Barber's pole worm</name>
    <dbReference type="NCBI Taxonomy" id="6290"/>
    <lineage>
        <taxon>Eukaryota</taxon>
        <taxon>Metazoa</taxon>
        <taxon>Ecdysozoa</taxon>
        <taxon>Nematoda</taxon>
        <taxon>Chromadorea</taxon>
        <taxon>Rhabditida</taxon>
        <taxon>Rhabditina</taxon>
        <taxon>Rhabditomorpha</taxon>
        <taxon>Strongyloidea</taxon>
        <taxon>Trichostrongylidae</taxon>
        <taxon>Haemonchus</taxon>
    </lineage>
</organism>
<dbReference type="WBParaSite" id="HPLM_0001819601-mRNA-1">
    <property type="protein sequence ID" value="HPLM_0001819601-mRNA-1"/>
    <property type="gene ID" value="HPLM_0001819601"/>
</dbReference>
<gene>
    <name evidence="2" type="ORF">HPLM_LOCUS18188</name>
</gene>
<dbReference type="SUPFAM" id="SSF56300">
    <property type="entry name" value="Metallo-dependent phosphatases"/>
    <property type="match status" value="1"/>
</dbReference>
<accession>A0A0N4X1J7</accession>
<feature type="compositionally biased region" description="Polar residues" evidence="1">
    <location>
        <begin position="398"/>
        <end position="407"/>
    </location>
</feature>